<evidence type="ECO:0000256" key="6">
    <source>
        <dbReference type="SAM" id="MobiDB-lite"/>
    </source>
</evidence>
<keyword evidence="5" id="KW-0175">Coiled coil</keyword>
<gene>
    <name evidence="9" type="ORF">DICPUDRAFT_158427</name>
</gene>
<dbReference type="GO" id="GO:0005635">
    <property type="term" value="C:nuclear envelope"/>
    <property type="evidence" value="ECO:0000318"/>
    <property type="project" value="GO_Central"/>
</dbReference>
<dbReference type="KEGG" id="dpp:DICPUDRAFT_158427"/>
<feature type="coiled-coil region" evidence="5">
    <location>
        <begin position="317"/>
        <end position="344"/>
    </location>
</feature>
<dbReference type="GO" id="GO:0003682">
    <property type="term" value="F:chromatin binding"/>
    <property type="evidence" value="ECO:0007669"/>
    <property type="project" value="EnsemblProtists"/>
</dbReference>
<dbReference type="PROSITE" id="PS51469">
    <property type="entry name" value="SUN"/>
    <property type="match status" value="1"/>
</dbReference>
<keyword evidence="4 7" id="KW-0472">Membrane</keyword>
<comment type="subcellular location">
    <subcellularLocation>
        <location evidence="1">Membrane</location>
    </subcellularLocation>
</comment>
<evidence type="ECO:0000256" key="7">
    <source>
        <dbReference type="SAM" id="Phobius"/>
    </source>
</evidence>
<dbReference type="Pfam" id="PF07738">
    <property type="entry name" value="Sad1_UNC"/>
    <property type="match status" value="1"/>
</dbReference>
<dbReference type="InterPro" id="IPR045119">
    <property type="entry name" value="SUN1-5"/>
</dbReference>
<dbReference type="GO" id="GO:0005637">
    <property type="term" value="C:nuclear inner membrane"/>
    <property type="evidence" value="ECO:0007669"/>
    <property type="project" value="EnsemblProtists"/>
</dbReference>
<dbReference type="GO" id="GO:0003677">
    <property type="term" value="F:DNA binding"/>
    <property type="evidence" value="ECO:0007669"/>
    <property type="project" value="EnsemblProtists"/>
</dbReference>
<dbReference type="GO" id="GO:0005813">
    <property type="term" value="C:centrosome"/>
    <property type="evidence" value="ECO:0007669"/>
    <property type="project" value="EnsemblProtists"/>
</dbReference>
<reference evidence="10" key="1">
    <citation type="journal article" date="2011" name="Genome Biol.">
        <title>Comparative genomics of the social amoebae Dictyostelium discoideum and Dictyostelium purpureum.</title>
        <authorList>
            <consortium name="US DOE Joint Genome Institute (JGI-PGF)"/>
            <person name="Sucgang R."/>
            <person name="Kuo A."/>
            <person name="Tian X."/>
            <person name="Salerno W."/>
            <person name="Parikh A."/>
            <person name="Feasley C.L."/>
            <person name="Dalin E."/>
            <person name="Tu H."/>
            <person name="Huang E."/>
            <person name="Barry K."/>
            <person name="Lindquist E."/>
            <person name="Shapiro H."/>
            <person name="Bruce D."/>
            <person name="Schmutz J."/>
            <person name="Salamov A."/>
            <person name="Fey P."/>
            <person name="Gaudet P."/>
            <person name="Anjard C."/>
            <person name="Babu M.M."/>
            <person name="Basu S."/>
            <person name="Bushmanova Y."/>
            <person name="van der Wel H."/>
            <person name="Katoh-Kurasawa M."/>
            <person name="Dinh C."/>
            <person name="Coutinho P.M."/>
            <person name="Saito T."/>
            <person name="Elias M."/>
            <person name="Schaap P."/>
            <person name="Kay R.R."/>
            <person name="Henrissat B."/>
            <person name="Eichinger L."/>
            <person name="Rivero F."/>
            <person name="Putnam N.H."/>
            <person name="West C.M."/>
            <person name="Loomis W.F."/>
            <person name="Chisholm R.L."/>
            <person name="Shaulsky G."/>
            <person name="Strassmann J.E."/>
            <person name="Queller D.C."/>
            <person name="Kuspa A."/>
            <person name="Grigoriev I.V."/>
        </authorList>
    </citation>
    <scope>NUCLEOTIDE SEQUENCE [LARGE SCALE GENOMIC DNA]</scope>
    <source>
        <strain evidence="10">QSDP1</strain>
    </source>
</reference>
<keyword evidence="10" id="KW-1185">Reference proteome</keyword>
<dbReference type="PANTHER" id="PTHR12911">
    <property type="entry name" value="SAD1/UNC-84-LIKE PROTEIN-RELATED"/>
    <property type="match status" value="1"/>
</dbReference>
<evidence type="ECO:0000256" key="2">
    <source>
        <dbReference type="ARBA" id="ARBA00022692"/>
    </source>
</evidence>
<dbReference type="GO" id="GO:0043495">
    <property type="term" value="F:protein-membrane adaptor activity"/>
    <property type="evidence" value="ECO:0000318"/>
    <property type="project" value="GO_Central"/>
</dbReference>
<feature type="domain" description="SUN" evidence="8">
    <location>
        <begin position="649"/>
        <end position="815"/>
    </location>
</feature>
<accession>F1A1L1</accession>
<evidence type="ECO:0000313" key="10">
    <source>
        <dbReference type="Proteomes" id="UP000001064"/>
    </source>
</evidence>
<dbReference type="OMA" id="NISHHID"/>
<dbReference type="GeneID" id="10504879"/>
<dbReference type="RefSeq" id="XP_003293558.1">
    <property type="nucleotide sequence ID" value="XM_003293510.1"/>
</dbReference>
<feature type="compositionally biased region" description="Low complexity" evidence="6">
    <location>
        <begin position="64"/>
        <end position="92"/>
    </location>
</feature>
<dbReference type="OrthoDB" id="342281at2759"/>
<feature type="region of interest" description="Disordered" evidence="6">
    <location>
        <begin position="64"/>
        <end position="128"/>
    </location>
</feature>
<feature type="coiled-coil region" evidence="5">
    <location>
        <begin position="370"/>
        <end position="404"/>
    </location>
</feature>
<dbReference type="AlphaFoldDB" id="F1A1L1"/>
<evidence type="ECO:0000256" key="1">
    <source>
        <dbReference type="ARBA" id="ARBA00004370"/>
    </source>
</evidence>
<dbReference type="GO" id="GO:0007098">
    <property type="term" value="P:centrosome cycle"/>
    <property type="evidence" value="ECO:0007669"/>
    <property type="project" value="EnsemblProtists"/>
</dbReference>
<dbReference type="GO" id="GO:0005654">
    <property type="term" value="C:nucleoplasm"/>
    <property type="evidence" value="ECO:0007669"/>
    <property type="project" value="EnsemblProtists"/>
</dbReference>
<name>F1A1L1_DICPU</name>
<dbReference type="GO" id="GO:0005640">
    <property type="term" value="C:nuclear outer membrane"/>
    <property type="evidence" value="ECO:0007669"/>
    <property type="project" value="EnsemblProtists"/>
</dbReference>
<dbReference type="EMBL" id="GL871377">
    <property type="protein sequence ID" value="EGC29917.1"/>
    <property type="molecule type" value="Genomic_DNA"/>
</dbReference>
<keyword evidence="2 7" id="KW-0812">Transmembrane</keyword>
<dbReference type="Gene3D" id="2.60.120.260">
    <property type="entry name" value="Galactose-binding domain-like"/>
    <property type="match status" value="1"/>
</dbReference>
<feature type="compositionally biased region" description="Polar residues" evidence="6">
    <location>
        <begin position="108"/>
        <end position="127"/>
    </location>
</feature>
<evidence type="ECO:0000256" key="3">
    <source>
        <dbReference type="ARBA" id="ARBA00022989"/>
    </source>
</evidence>
<dbReference type="PANTHER" id="PTHR12911:SF8">
    <property type="entry name" value="KLAROID PROTEIN-RELATED"/>
    <property type="match status" value="1"/>
</dbReference>
<dbReference type="eggNOG" id="KOG2687">
    <property type="taxonomic scope" value="Eukaryota"/>
</dbReference>
<dbReference type="STRING" id="5786.F1A1L1"/>
<feature type="coiled-coil region" evidence="5">
    <location>
        <begin position="458"/>
        <end position="522"/>
    </location>
</feature>
<organism evidence="9 10">
    <name type="scientific">Dictyostelium purpureum</name>
    <name type="common">Slime mold</name>
    <dbReference type="NCBI Taxonomy" id="5786"/>
    <lineage>
        <taxon>Eukaryota</taxon>
        <taxon>Amoebozoa</taxon>
        <taxon>Evosea</taxon>
        <taxon>Eumycetozoa</taxon>
        <taxon>Dictyostelia</taxon>
        <taxon>Dictyosteliales</taxon>
        <taxon>Dictyosteliaceae</taxon>
        <taxon>Dictyostelium</taxon>
    </lineage>
</organism>
<evidence type="ECO:0000259" key="8">
    <source>
        <dbReference type="PROSITE" id="PS51469"/>
    </source>
</evidence>
<feature type="compositionally biased region" description="Acidic residues" evidence="6">
    <location>
        <begin position="98"/>
        <end position="107"/>
    </location>
</feature>
<evidence type="ECO:0000313" key="9">
    <source>
        <dbReference type="EMBL" id="EGC29917.1"/>
    </source>
</evidence>
<dbReference type="VEuPathDB" id="AmoebaDB:DICPUDRAFT_158427"/>
<proteinExistence type="predicted"/>
<dbReference type="GO" id="GO:0051642">
    <property type="term" value="P:centrosome localization"/>
    <property type="evidence" value="ECO:0007669"/>
    <property type="project" value="EnsemblProtists"/>
</dbReference>
<dbReference type="FunCoup" id="F1A1L1">
    <property type="interactions" value="2"/>
</dbReference>
<dbReference type="Proteomes" id="UP000001064">
    <property type="component" value="Unassembled WGS sequence"/>
</dbReference>
<dbReference type="InParanoid" id="F1A1L1"/>
<dbReference type="InterPro" id="IPR012919">
    <property type="entry name" value="SUN_dom"/>
</dbReference>
<protein>
    <recommendedName>
        <fullName evidence="8">SUN domain-containing protein</fullName>
    </recommendedName>
</protein>
<dbReference type="GO" id="GO:0042802">
    <property type="term" value="F:identical protein binding"/>
    <property type="evidence" value="ECO:0007669"/>
    <property type="project" value="EnsemblProtists"/>
</dbReference>
<feature type="transmembrane region" description="Helical" evidence="7">
    <location>
        <begin position="255"/>
        <end position="274"/>
    </location>
</feature>
<dbReference type="GO" id="GO:0000070">
    <property type="term" value="P:mitotic sister chromatid segregation"/>
    <property type="evidence" value="ECO:0007669"/>
    <property type="project" value="EnsemblProtists"/>
</dbReference>
<keyword evidence="3 7" id="KW-1133">Transmembrane helix</keyword>
<evidence type="ECO:0000256" key="4">
    <source>
        <dbReference type="ARBA" id="ARBA00023136"/>
    </source>
</evidence>
<feature type="region of interest" description="Disordered" evidence="6">
    <location>
        <begin position="174"/>
        <end position="212"/>
    </location>
</feature>
<dbReference type="GO" id="GO:0006997">
    <property type="term" value="P:nucleus organization"/>
    <property type="evidence" value="ECO:0007669"/>
    <property type="project" value="EnsemblProtists"/>
</dbReference>
<sequence>MSGDYKPNYKSSPGRKRAVIANKDQPSIYRYQTPSQVNYSNTSGIANNHNSNILNDVTKYYNNQSNIRNRTTTTTTTTQQTNVYNNRNTNNNIHMNDSDIEDDEDITYSDNSRNLDYSNEDYNSGNNPRKLKESLLLLQQQQQQQQQLLQQQQQQQQQLNHQQQGQNLLQNFQAPQSQTTTQQQQQQQLQQQQQNKANTQQRNLTQQQQNRNQSKNIFQKLHDLYYNSINTISTVWPFDTTESNRNNPRTKIKTFVWIVIIASMAVLGLIGFFATRYHGVNIYLPNSTSPSKTIENTITKEQLIPMLEDYFKQSKIFSKLELKINELSNTNNKENQEIIRELKDDINLIKLSSMDEDRVNKLVVKMIDHYNDNENNKKELRQVLEKAINEFNQLEKEKLERYENKASESLGIYESKASESLHIYESKAGESLNKLSTQSNDQIKLFTTQLEGTVGKKLEELEKKSKQQLSQLGQESKALIDQQSEQLKQYQLELDTNGKEKVKQLLNEYQSLEKSLKEFTGKLENELSSSIQTLISDQKKSITSEFQKQTSDQSNMINSQSNHLTAQYTQITNQFSKIQNFIESNPSIESIHKTISTLEGIRELIDDILEVYSADKIAKVDYALLESGSSIEYFATHYKVSKSYPTNRQEQHQQQQQEKTKNIINELSNTATDLFNIASNWILPKTKVNEAHTILEPTVNTGSCWAFYGQQGTVVIRLSKRIKVNEVSMEHINPLISHHIESAPKQFQVIGLVNSTDIGTDLGTFTYNTTINRHIQTFKVVETEEEFSHIVLNVLSNYGYKYTCIYRFRVHGIQVEHPELEQLVDIEHQHSDQLIKDIEKSIEIENQQKQNSQDL</sequence>
<evidence type="ECO:0000256" key="5">
    <source>
        <dbReference type="SAM" id="Coils"/>
    </source>
</evidence>